<organism evidence="2">
    <name type="scientific">Meiothermus ruber</name>
    <dbReference type="NCBI Taxonomy" id="277"/>
    <lineage>
        <taxon>Bacteria</taxon>
        <taxon>Thermotogati</taxon>
        <taxon>Deinococcota</taxon>
        <taxon>Deinococci</taxon>
        <taxon>Thermales</taxon>
        <taxon>Thermaceae</taxon>
        <taxon>Meiothermus</taxon>
    </lineage>
</organism>
<dbReference type="RefSeq" id="WP_409653473.1">
    <property type="nucleotide sequence ID" value="NZ_JBKBUW010000001.1"/>
</dbReference>
<evidence type="ECO:0000313" key="2">
    <source>
        <dbReference type="EMBL" id="HFG21645.1"/>
    </source>
</evidence>
<gene>
    <name evidence="2" type="ORF">ENS82_13205</name>
</gene>
<feature type="transmembrane region" description="Helical" evidence="1">
    <location>
        <begin position="12"/>
        <end position="33"/>
    </location>
</feature>
<protein>
    <submittedName>
        <fullName evidence="2">DUF2946 domain-containing protein</fullName>
    </submittedName>
</protein>
<dbReference type="EMBL" id="DSWI01000032">
    <property type="protein sequence ID" value="HFG21645.1"/>
    <property type="molecule type" value="Genomic_DNA"/>
</dbReference>
<dbReference type="AlphaFoldDB" id="A0A7C3I161"/>
<evidence type="ECO:0000256" key="1">
    <source>
        <dbReference type="SAM" id="Phobius"/>
    </source>
</evidence>
<proteinExistence type="predicted"/>
<reference evidence="2" key="1">
    <citation type="journal article" date="2020" name="mSystems">
        <title>Genome- and Community-Level Interaction Insights into Carbon Utilization and Element Cycling Functions of Hydrothermarchaeota in Hydrothermal Sediment.</title>
        <authorList>
            <person name="Zhou Z."/>
            <person name="Liu Y."/>
            <person name="Xu W."/>
            <person name="Pan J."/>
            <person name="Luo Z.H."/>
            <person name="Li M."/>
        </authorList>
    </citation>
    <scope>NUCLEOTIDE SEQUENCE [LARGE SCALE GENOMIC DNA]</scope>
    <source>
        <strain evidence="2">SpSt-524</strain>
    </source>
</reference>
<name>A0A7C3I161_MEIRU</name>
<keyword evidence="1" id="KW-0472">Membrane</keyword>
<keyword evidence="1" id="KW-0812">Transmembrane</keyword>
<keyword evidence="1" id="KW-1133">Transmembrane helix</keyword>
<comment type="caution">
    <text evidence="2">The sequence shown here is derived from an EMBL/GenBank/DDBJ whole genome shotgun (WGS) entry which is preliminary data.</text>
</comment>
<sequence>MGARDRWVNQSIAVGLGLAALLVALLFGLRGVVMIHPEPVQMQAHGAAHPHGPDHSDHQAHCPLCFLQMPLPDLAPHLEGAWATSFVGLLWFTEQQARGEFFKAFGARGPPVG</sequence>
<accession>A0A7C3I161</accession>